<dbReference type="PRINTS" id="PR00320">
    <property type="entry name" value="GPROTEINBRPT"/>
</dbReference>
<dbReference type="PROSITE" id="PS50082">
    <property type="entry name" value="WD_REPEATS_2"/>
    <property type="match status" value="11"/>
</dbReference>
<reference evidence="5 6" key="1">
    <citation type="journal article" date="2016" name="Mol. Biol. Evol.">
        <title>Comparative Genomics of Early-Diverging Mushroom-Forming Fungi Provides Insights into the Origins of Lignocellulose Decay Capabilities.</title>
        <authorList>
            <person name="Nagy L.G."/>
            <person name="Riley R."/>
            <person name="Tritt A."/>
            <person name="Adam C."/>
            <person name="Daum C."/>
            <person name="Floudas D."/>
            <person name="Sun H."/>
            <person name="Yadav J.S."/>
            <person name="Pangilinan J."/>
            <person name="Larsson K.H."/>
            <person name="Matsuura K."/>
            <person name="Barry K."/>
            <person name="Labutti K."/>
            <person name="Kuo R."/>
            <person name="Ohm R.A."/>
            <person name="Bhattacharya S.S."/>
            <person name="Shirouzu T."/>
            <person name="Yoshinaga Y."/>
            <person name="Martin F.M."/>
            <person name="Grigoriev I.V."/>
            <person name="Hibbett D.S."/>
        </authorList>
    </citation>
    <scope>NUCLEOTIDE SEQUENCE [LARGE SCALE GENOMIC DNA]</scope>
    <source>
        <strain evidence="5 6">TUFC12733</strain>
    </source>
</reference>
<dbReference type="PANTHER" id="PTHR19848">
    <property type="entry name" value="WD40 REPEAT PROTEIN"/>
    <property type="match status" value="1"/>
</dbReference>
<dbReference type="PANTHER" id="PTHR19848:SF8">
    <property type="entry name" value="F-BOX AND WD REPEAT DOMAIN CONTAINING 7"/>
    <property type="match status" value="1"/>
</dbReference>
<evidence type="ECO:0000259" key="4">
    <source>
        <dbReference type="Pfam" id="PF24883"/>
    </source>
</evidence>
<evidence type="ECO:0000313" key="6">
    <source>
        <dbReference type="Proteomes" id="UP000076738"/>
    </source>
</evidence>
<dbReference type="SUPFAM" id="SSF50998">
    <property type="entry name" value="Quinoprotein alcohol dehydrogenase-like"/>
    <property type="match status" value="1"/>
</dbReference>
<dbReference type="InterPro" id="IPR020472">
    <property type="entry name" value="WD40_PAC1"/>
</dbReference>
<dbReference type="InterPro" id="IPR027417">
    <property type="entry name" value="P-loop_NTPase"/>
</dbReference>
<dbReference type="PROSITE" id="PS50007">
    <property type="entry name" value="PIPLC_X_DOMAIN"/>
    <property type="match status" value="1"/>
</dbReference>
<feature type="repeat" description="WD" evidence="3">
    <location>
        <begin position="962"/>
        <end position="1003"/>
    </location>
</feature>
<dbReference type="PROSITE" id="PS00678">
    <property type="entry name" value="WD_REPEATS_1"/>
    <property type="match status" value="11"/>
</dbReference>
<protein>
    <submittedName>
        <fullName evidence="5">WD40 repeat-like protein</fullName>
    </submittedName>
</protein>
<evidence type="ECO:0000313" key="5">
    <source>
        <dbReference type="EMBL" id="KZO92981.1"/>
    </source>
</evidence>
<dbReference type="InterPro" id="IPR011047">
    <property type="entry name" value="Quinoprotein_ADH-like_sf"/>
</dbReference>
<dbReference type="EMBL" id="KV417305">
    <property type="protein sequence ID" value="KZO92981.1"/>
    <property type="molecule type" value="Genomic_DNA"/>
</dbReference>
<feature type="repeat" description="WD" evidence="3">
    <location>
        <begin position="1220"/>
        <end position="1261"/>
    </location>
</feature>
<name>A0A167IUV3_CALVF</name>
<evidence type="ECO:0000256" key="1">
    <source>
        <dbReference type="ARBA" id="ARBA00022574"/>
    </source>
</evidence>
<dbReference type="Proteomes" id="UP000076738">
    <property type="component" value="Unassembled WGS sequence"/>
</dbReference>
<feature type="repeat" description="WD" evidence="3">
    <location>
        <begin position="1048"/>
        <end position="1089"/>
    </location>
</feature>
<feature type="repeat" description="WD" evidence="3">
    <location>
        <begin position="1005"/>
        <end position="1046"/>
    </location>
</feature>
<feature type="repeat" description="WD" evidence="3">
    <location>
        <begin position="1177"/>
        <end position="1218"/>
    </location>
</feature>
<dbReference type="STRING" id="1330018.A0A167IUV3"/>
<dbReference type="OrthoDB" id="538223at2759"/>
<gene>
    <name evidence="5" type="ORF">CALVIDRAFT_286160</name>
</gene>
<accession>A0A167IUV3</accession>
<dbReference type="InterPro" id="IPR056884">
    <property type="entry name" value="NPHP3-like_N"/>
</dbReference>
<feature type="repeat" description="WD" evidence="3">
    <location>
        <begin position="1392"/>
        <end position="1433"/>
    </location>
</feature>
<feature type="repeat" description="WD" evidence="3">
    <location>
        <begin position="1349"/>
        <end position="1390"/>
    </location>
</feature>
<dbReference type="SUPFAM" id="SSF52540">
    <property type="entry name" value="P-loop containing nucleoside triphosphate hydrolases"/>
    <property type="match status" value="1"/>
</dbReference>
<proteinExistence type="predicted"/>
<dbReference type="SMART" id="SM00320">
    <property type="entry name" value="WD40"/>
    <property type="match status" value="11"/>
</dbReference>
<dbReference type="InterPro" id="IPR001680">
    <property type="entry name" value="WD40_rpt"/>
</dbReference>
<dbReference type="Gene3D" id="2.130.10.10">
    <property type="entry name" value="YVTN repeat-like/Quinoprotein amine dehydrogenase"/>
    <property type="match status" value="6"/>
</dbReference>
<feature type="repeat" description="WD" evidence="3">
    <location>
        <begin position="1263"/>
        <end position="1304"/>
    </location>
</feature>
<dbReference type="Gene3D" id="3.40.50.300">
    <property type="entry name" value="P-loop containing nucleotide triphosphate hydrolases"/>
    <property type="match status" value="1"/>
</dbReference>
<dbReference type="Pfam" id="PF24883">
    <property type="entry name" value="NPHP3_N"/>
    <property type="match status" value="1"/>
</dbReference>
<feature type="repeat" description="WD" evidence="3">
    <location>
        <begin position="1134"/>
        <end position="1175"/>
    </location>
</feature>
<dbReference type="InterPro" id="IPR015943">
    <property type="entry name" value="WD40/YVTN_repeat-like_dom_sf"/>
</dbReference>
<sequence length="1453" mass="158395">MSSDSNKDPPTQQQATAKYVLRGALLQGLPARKVFGSLLKTTYLITAVIDGKEEWNFEDIGTTGNVIAWYEEQEFEKLPSSRLRVTLYRRHHVKGVEEVATVVKSLSEWWQATEATFLEPIKKSPSAIQINLFLMQDGKAAPAWGTNDPLLHEACKLAGVTLEGMRKVPGLATANQVTGRGDGATKAAKDIWSAWKPVLKSLGWLVATMDVLPEVSPYAKTAWTVISVVYKVLDAQQKKDDKIEELANAMQAVFEHLRKAETLWKEIQEQPGRHTQFEKELCALANHTIKCACFIVTYAGDKSFTGRVFKNLLSDVNGKTDEQKKQFDQLMQAFRDGALLRIELGVSKTNAKMNDRELNETIGQIRYQDDAGYRSDKCCLDGTRTALLDRIHEWAGARDAEPIFVLMGAARTGKSTIAHTIARQFLADKKLGAMFCFADRKRGPESLFRNVARELCVWRPSYKTPLAKSIVDDANICGITDLSMQFKRFIVDPMKELGDTGAVFIVIDALDESGSPNDRSQVLSMICDAPKKMKDLPISCRFLITCRDEPDIRKAFHGAFGVSVKRMPMLKEDPDILAYIKHRLFSVGSCLHGLREADPMALAKNSEGVFLWASLASGFIMSEDPPGVSAFDRYLYILSTTDTGLDGLYYKVLSFVYPQHGGQNSRDHGQDANVGPRLGWNIARSTAEPLKDFRTIMGFVFTAQGEVSIRSLRTLNKGLLSLEQPVDIGLFLRSFAPLLSGVDQDDEPVAPLHTSFAEFLREHSRSRDFYIGSASAHHENLTIASLALLTGCLHFNMGDLGTSYRLNRYWHSGGILTAEVEEDVLYACRHWGYHLSKCSDDLENEHEAADLLRDLFMEKFLFWLDGASIAGIVSDVASCINAALQRLRKLDDSVYNAALDSLRFIRVFAEPIRLSAAHIYISALTWAPVTSDIGKLYRKKYESTAQIVSGIPSEWPVVNRTIHGHQSSVYSVAFSPDGKRLASGSRDKTIRLWDAETGAALGEPLVGHGDCVNSVNFSLDGKRVASGSDDQTIRVWDVKTGAAIGGSLTGHDDSVISVAFSPDGKRIASGSRDKTIRMWDVEMGAAIGVPLAGHGGWVNSVAFSPDGKRIASGSGDRTIRVWDVETGAAIGEPLEGHDSLVWSVAFSPDGKRIASGSGDRTIRMWDVEMGAAIGEPLAGHDDRVWSVAFSLDGKRVASGSEDDTIRIWDAETGAAIGEPLAGHNGSVLSVAFSPDGKRIASGSRDKTIRLWDVETGAALGEPLGGHNPLFGSVTFSPDGKRIASGCVDHTIRMWDAETGAAIGEPLRGHDKTVDSVTFSPDGKRVASGSSDKTIRIWDVEMGAAIGVPLAGHGGWVNSVAFSPDGKRVASGSWDKTIRMWDVETGAVIGAPLAGHKGSVNSVTFSPDGKRVASGSGDRTIRMWDAETGAAIGEPLGGHDVSVNSITFSQTTSR</sequence>
<dbReference type="CDD" id="cd00200">
    <property type="entry name" value="WD40"/>
    <property type="match status" value="2"/>
</dbReference>
<dbReference type="Pfam" id="PF00400">
    <property type="entry name" value="WD40"/>
    <property type="match status" value="11"/>
</dbReference>
<dbReference type="SUPFAM" id="SSF82171">
    <property type="entry name" value="DPP6 N-terminal domain-like"/>
    <property type="match status" value="1"/>
</dbReference>
<evidence type="ECO:0000256" key="2">
    <source>
        <dbReference type="ARBA" id="ARBA00022737"/>
    </source>
</evidence>
<keyword evidence="6" id="KW-1185">Reference proteome</keyword>
<dbReference type="PROSITE" id="PS50294">
    <property type="entry name" value="WD_REPEATS_REGION"/>
    <property type="match status" value="11"/>
</dbReference>
<feature type="repeat" description="WD" evidence="3">
    <location>
        <begin position="1091"/>
        <end position="1132"/>
    </location>
</feature>
<dbReference type="InterPro" id="IPR019775">
    <property type="entry name" value="WD40_repeat_CS"/>
</dbReference>
<keyword evidence="2" id="KW-0677">Repeat</keyword>
<feature type="domain" description="Nephrocystin 3-like N-terminal" evidence="4">
    <location>
        <begin position="389"/>
        <end position="547"/>
    </location>
</feature>
<evidence type="ECO:0000256" key="3">
    <source>
        <dbReference type="PROSITE-ProRule" id="PRU00221"/>
    </source>
</evidence>
<organism evidence="5 6">
    <name type="scientific">Calocera viscosa (strain TUFC12733)</name>
    <dbReference type="NCBI Taxonomy" id="1330018"/>
    <lineage>
        <taxon>Eukaryota</taxon>
        <taxon>Fungi</taxon>
        <taxon>Dikarya</taxon>
        <taxon>Basidiomycota</taxon>
        <taxon>Agaricomycotina</taxon>
        <taxon>Dacrymycetes</taxon>
        <taxon>Dacrymycetales</taxon>
        <taxon>Dacrymycetaceae</taxon>
        <taxon>Calocera</taxon>
    </lineage>
</organism>
<feature type="repeat" description="WD" evidence="3">
    <location>
        <begin position="1306"/>
        <end position="1347"/>
    </location>
</feature>
<keyword evidence="1 3" id="KW-0853">WD repeat</keyword>